<keyword evidence="4" id="KW-0812">Transmembrane</keyword>
<evidence type="ECO:0008006" key="8">
    <source>
        <dbReference type="Google" id="ProtNLM"/>
    </source>
</evidence>
<evidence type="ECO:0000313" key="7">
    <source>
        <dbReference type="Proteomes" id="UP001280121"/>
    </source>
</evidence>
<evidence type="ECO:0000313" key="5">
    <source>
        <dbReference type="EMBL" id="KAK2663629.1"/>
    </source>
</evidence>
<evidence type="ECO:0000256" key="2">
    <source>
        <dbReference type="ARBA" id="ARBA00022723"/>
    </source>
</evidence>
<dbReference type="InterPro" id="IPR002401">
    <property type="entry name" value="Cyt_P450_E_grp-I"/>
</dbReference>
<comment type="similarity">
    <text evidence="1">Belongs to the cytochrome P450 family.</text>
</comment>
<dbReference type="SUPFAM" id="SSF48264">
    <property type="entry name" value="Cytochrome P450"/>
    <property type="match status" value="1"/>
</dbReference>
<evidence type="ECO:0000256" key="3">
    <source>
        <dbReference type="ARBA" id="ARBA00023004"/>
    </source>
</evidence>
<protein>
    <recommendedName>
        <fullName evidence="8">Cytochrome P450</fullName>
    </recommendedName>
</protein>
<dbReference type="PRINTS" id="PR00463">
    <property type="entry name" value="EP450I"/>
</dbReference>
<name>A0AAE0CU50_9ROSI</name>
<reference evidence="6" key="1">
    <citation type="journal article" date="2023" name="Plant J.">
        <title>Genome sequences and population genomics provide insights into the demographic history, inbreeding, and mutation load of two 'living fossil' tree species of Dipteronia.</title>
        <authorList>
            <person name="Feng Y."/>
            <person name="Comes H.P."/>
            <person name="Chen J."/>
            <person name="Zhu S."/>
            <person name="Lu R."/>
            <person name="Zhang X."/>
            <person name="Li P."/>
            <person name="Qiu J."/>
            <person name="Olsen K.M."/>
            <person name="Qiu Y."/>
        </authorList>
    </citation>
    <scope>NUCLEOTIDE SEQUENCE</scope>
    <source>
        <strain evidence="6">KIB01</strain>
    </source>
</reference>
<dbReference type="PANTHER" id="PTHR47955">
    <property type="entry name" value="CYTOCHROME P450 FAMILY 71 PROTEIN"/>
    <property type="match status" value="1"/>
</dbReference>
<accession>A0AAE0CU50</accession>
<dbReference type="Pfam" id="PF00067">
    <property type="entry name" value="p450"/>
    <property type="match status" value="1"/>
</dbReference>
<dbReference type="GO" id="GO:0016705">
    <property type="term" value="F:oxidoreductase activity, acting on paired donors, with incorporation or reduction of molecular oxygen"/>
    <property type="evidence" value="ECO:0007669"/>
    <property type="project" value="InterPro"/>
</dbReference>
<dbReference type="AlphaFoldDB" id="A0AAE0CU50"/>
<comment type="caution">
    <text evidence="6">The sequence shown here is derived from an EMBL/GenBank/DDBJ whole genome shotgun (WGS) entry which is preliminary data.</text>
</comment>
<evidence type="ECO:0000256" key="4">
    <source>
        <dbReference type="SAM" id="Phobius"/>
    </source>
</evidence>
<keyword evidence="2" id="KW-0479">Metal-binding</keyword>
<evidence type="ECO:0000256" key="1">
    <source>
        <dbReference type="ARBA" id="ARBA00010617"/>
    </source>
</evidence>
<keyword evidence="3" id="KW-0408">Iron</keyword>
<dbReference type="EMBL" id="JANJYI010000001">
    <property type="protein sequence ID" value="KAK2663629.1"/>
    <property type="molecule type" value="Genomic_DNA"/>
</dbReference>
<dbReference type="PANTHER" id="PTHR47955:SF15">
    <property type="entry name" value="CYTOCHROME P450 71A2-LIKE"/>
    <property type="match status" value="1"/>
</dbReference>
<dbReference type="GO" id="GO:0020037">
    <property type="term" value="F:heme binding"/>
    <property type="evidence" value="ECO:0007669"/>
    <property type="project" value="InterPro"/>
</dbReference>
<keyword evidence="4" id="KW-0472">Membrane</keyword>
<gene>
    <name evidence="5" type="ORF">Ddye_002203</name>
    <name evidence="6" type="ORF">Ddye_002214</name>
</gene>
<dbReference type="Gene3D" id="1.10.630.10">
    <property type="entry name" value="Cytochrome P450"/>
    <property type="match status" value="1"/>
</dbReference>
<dbReference type="GO" id="GO:0004497">
    <property type="term" value="F:monooxygenase activity"/>
    <property type="evidence" value="ECO:0007669"/>
    <property type="project" value="InterPro"/>
</dbReference>
<dbReference type="InterPro" id="IPR001128">
    <property type="entry name" value="Cyt_P450"/>
</dbReference>
<dbReference type="Proteomes" id="UP001280121">
    <property type="component" value="Unassembled WGS sequence"/>
</dbReference>
<dbReference type="GO" id="GO:0005506">
    <property type="term" value="F:iron ion binding"/>
    <property type="evidence" value="ECO:0007669"/>
    <property type="project" value="InterPro"/>
</dbReference>
<organism evidence="6 7">
    <name type="scientific">Dipteronia dyeriana</name>
    <dbReference type="NCBI Taxonomy" id="168575"/>
    <lineage>
        <taxon>Eukaryota</taxon>
        <taxon>Viridiplantae</taxon>
        <taxon>Streptophyta</taxon>
        <taxon>Embryophyta</taxon>
        <taxon>Tracheophyta</taxon>
        <taxon>Spermatophyta</taxon>
        <taxon>Magnoliopsida</taxon>
        <taxon>eudicotyledons</taxon>
        <taxon>Gunneridae</taxon>
        <taxon>Pentapetalae</taxon>
        <taxon>rosids</taxon>
        <taxon>malvids</taxon>
        <taxon>Sapindales</taxon>
        <taxon>Sapindaceae</taxon>
        <taxon>Hippocastanoideae</taxon>
        <taxon>Acereae</taxon>
        <taxon>Dipteronia</taxon>
    </lineage>
</organism>
<dbReference type="EMBL" id="JANJYI010000001">
    <property type="protein sequence ID" value="KAK2663640.1"/>
    <property type="molecule type" value="Genomic_DNA"/>
</dbReference>
<keyword evidence="4" id="KW-1133">Transmembrane helix</keyword>
<feature type="transmembrane region" description="Helical" evidence="4">
    <location>
        <begin position="20"/>
        <end position="37"/>
    </location>
</feature>
<keyword evidence="7" id="KW-1185">Reference proteome</keyword>
<sequence length="125" mass="14142">MDPLILLQNWWQELNKTSLVNPILFFLLFLSCLLYLFKATTRKKLNLPPSPPKLPIIGNVHQLGAALHRVFQALSEKYGPVVLLHLGNSPTLIVSSAEVARDIMMKTNDAFQQRPQTMAARALFF</sequence>
<evidence type="ECO:0000313" key="6">
    <source>
        <dbReference type="EMBL" id="KAK2663640.1"/>
    </source>
</evidence>
<dbReference type="InterPro" id="IPR036396">
    <property type="entry name" value="Cyt_P450_sf"/>
</dbReference>
<proteinExistence type="inferred from homology"/>